<evidence type="ECO:0000259" key="5">
    <source>
        <dbReference type="PROSITE" id="PS51063"/>
    </source>
</evidence>
<proteinExistence type="predicted"/>
<dbReference type="Gene3D" id="2.60.120.10">
    <property type="entry name" value="Jelly Rolls"/>
    <property type="match status" value="1"/>
</dbReference>
<evidence type="ECO:0000313" key="6">
    <source>
        <dbReference type="EMBL" id="QEE21118.1"/>
    </source>
</evidence>
<evidence type="ECO:0000256" key="3">
    <source>
        <dbReference type="ARBA" id="ARBA00023163"/>
    </source>
</evidence>
<dbReference type="InterPro" id="IPR014710">
    <property type="entry name" value="RmlC-like_jellyroll"/>
</dbReference>
<sequence>MIGENAFRGNLACAATLRMCFQTVFPDPGPSAGVVFCAGPGACGVGVYRLSVPGLVRCRNCEWGLEISRQDIHNSSVPVLCVSCEARHRGLCGALEPAQLTELARSTRVVRHEAGEQLIREADEPGAYANVMSGVIKLTKTLEDGRRQVVGLQFAPDFLGRLYGTENRLGAEAASDVELCRVPRGALEKLVAESPALENRLMRQALRELDDAREWIVTVGRKSASEKVASFLYLIATHANPRALDHGSVSFRLPLGRADIADFLGLTIETVSRQLTRLKKDGVIGIDRLRDITVPDLERLLVRCG</sequence>
<evidence type="ECO:0000256" key="2">
    <source>
        <dbReference type="ARBA" id="ARBA00023125"/>
    </source>
</evidence>
<dbReference type="Pfam" id="PF13545">
    <property type="entry name" value="HTH_Crp_2"/>
    <property type="match status" value="1"/>
</dbReference>
<dbReference type="Gene3D" id="1.10.10.10">
    <property type="entry name" value="Winged helix-like DNA-binding domain superfamily/Winged helix DNA-binding domain"/>
    <property type="match status" value="1"/>
</dbReference>
<dbReference type="PROSITE" id="PS00042">
    <property type="entry name" value="HTH_CRP_1"/>
    <property type="match status" value="1"/>
</dbReference>
<dbReference type="InterPro" id="IPR000595">
    <property type="entry name" value="cNMP-bd_dom"/>
</dbReference>
<dbReference type="GO" id="GO:0005829">
    <property type="term" value="C:cytosol"/>
    <property type="evidence" value="ECO:0007669"/>
    <property type="project" value="TreeGrafter"/>
</dbReference>
<keyword evidence="7" id="KW-1185">Reference proteome</keyword>
<feature type="domain" description="HTH crp-type" evidence="5">
    <location>
        <begin position="222"/>
        <end position="298"/>
    </location>
</feature>
<reference evidence="6 7" key="1">
    <citation type="journal article" date="2015" name="Int. J. Syst. Evol. Microbiol.">
        <title>Youhaiella tibetensis gen. nov., sp. nov., isolated from subsurface sediment.</title>
        <authorList>
            <person name="Wang Y.X."/>
            <person name="Huang F.Q."/>
            <person name="Nogi Y."/>
            <person name="Pang S.J."/>
            <person name="Wang P.K."/>
            <person name="Lv J."/>
        </authorList>
    </citation>
    <scope>NUCLEOTIDE SEQUENCE [LARGE SCALE GENOMIC DNA]</scope>
    <source>
        <strain evidence="7">fig4</strain>
    </source>
</reference>
<name>A0A5B9DRN9_9HYPH</name>
<evidence type="ECO:0000313" key="7">
    <source>
        <dbReference type="Proteomes" id="UP000321062"/>
    </source>
</evidence>
<feature type="domain" description="Cyclic nucleotide-binding" evidence="4">
    <location>
        <begin position="91"/>
        <end position="208"/>
    </location>
</feature>
<keyword evidence="2" id="KW-0238">DNA-binding</keyword>
<dbReference type="InterPro" id="IPR036388">
    <property type="entry name" value="WH-like_DNA-bd_sf"/>
</dbReference>
<dbReference type="SMART" id="SM00419">
    <property type="entry name" value="HTH_CRP"/>
    <property type="match status" value="1"/>
</dbReference>
<dbReference type="InterPro" id="IPR012318">
    <property type="entry name" value="HTH_CRP"/>
</dbReference>
<dbReference type="PANTHER" id="PTHR24567:SF75">
    <property type="entry name" value="FUMARATE AND NITRATE REDUCTION REGULATORY PROTEIN"/>
    <property type="match status" value="1"/>
</dbReference>
<dbReference type="GO" id="GO:0003677">
    <property type="term" value="F:DNA binding"/>
    <property type="evidence" value="ECO:0007669"/>
    <property type="project" value="UniProtKB-KW"/>
</dbReference>
<dbReference type="CDD" id="cd00092">
    <property type="entry name" value="HTH_CRP"/>
    <property type="match status" value="1"/>
</dbReference>
<dbReference type="KEGG" id="yti:FNA67_13430"/>
<dbReference type="PROSITE" id="PS50042">
    <property type="entry name" value="CNMP_BINDING_3"/>
    <property type="match status" value="1"/>
</dbReference>
<evidence type="ECO:0000259" key="4">
    <source>
        <dbReference type="PROSITE" id="PS50042"/>
    </source>
</evidence>
<protein>
    <submittedName>
        <fullName evidence="6">Crp/Fnr family transcriptional regulator</fullName>
    </submittedName>
</protein>
<dbReference type="AlphaFoldDB" id="A0A5B9DRN9"/>
<dbReference type="InterPro" id="IPR018490">
    <property type="entry name" value="cNMP-bd_dom_sf"/>
</dbReference>
<dbReference type="InterPro" id="IPR018335">
    <property type="entry name" value="Tscrpt_reg_HTH_Crp-type_CS"/>
</dbReference>
<dbReference type="Pfam" id="PF00027">
    <property type="entry name" value="cNMP_binding"/>
    <property type="match status" value="1"/>
</dbReference>
<dbReference type="Proteomes" id="UP000321062">
    <property type="component" value="Chromosome"/>
</dbReference>
<dbReference type="PRINTS" id="PR00034">
    <property type="entry name" value="HTHCRP"/>
</dbReference>
<evidence type="ECO:0000256" key="1">
    <source>
        <dbReference type="ARBA" id="ARBA00023015"/>
    </source>
</evidence>
<keyword evidence="3" id="KW-0804">Transcription</keyword>
<dbReference type="SMART" id="SM00100">
    <property type="entry name" value="cNMP"/>
    <property type="match status" value="1"/>
</dbReference>
<dbReference type="GO" id="GO:0003700">
    <property type="term" value="F:DNA-binding transcription factor activity"/>
    <property type="evidence" value="ECO:0007669"/>
    <property type="project" value="InterPro"/>
</dbReference>
<dbReference type="CDD" id="cd00038">
    <property type="entry name" value="CAP_ED"/>
    <property type="match status" value="1"/>
</dbReference>
<accession>A0A5B9DRN9</accession>
<keyword evidence="1" id="KW-0805">Transcription regulation</keyword>
<dbReference type="SUPFAM" id="SSF46785">
    <property type="entry name" value="Winged helix' DNA-binding domain"/>
    <property type="match status" value="1"/>
</dbReference>
<dbReference type="EMBL" id="CP041690">
    <property type="protein sequence ID" value="QEE21118.1"/>
    <property type="molecule type" value="Genomic_DNA"/>
</dbReference>
<gene>
    <name evidence="6" type="ORF">FNA67_13430</name>
</gene>
<dbReference type="SUPFAM" id="SSF51206">
    <property type="entry name" value="cAMP-binding domain-like"/>
    <property type="match status" value="1"/>
</dbReference>
<dbReference type="OrthoDB" id="667966at2"/>
<dbReference type="InterPro" id="IPR036390">
    <property type="entry name" value="WH_DNA-bd_sf"/>
</dbReference>
<dbReference type="PROSITE" id="PS51063">
    <property type="entry name" value="HTH_CRP_2"/>
    <property type="match status" value="1"/>
</dbReference>
<organism evidence="6 7">
    <name type="scientific">Paradevosia tibetensis</name>
    <dbReference type="NCBI Taxonomy" id="1447062"/>
    <lineage>
        <taxon>Bacteria</taxon>
        <taxon>Pseudomonadati</taxon>
        <taxon>Pseudomonadota</taxon>
        <taxon>Alphaproteobacteria</taxon>
        <taxon>Hyphomicrobiales</taxon>
        <taxon>Devosiaceae</taxon>
        <taxon>Paradevosia</taxon>
    </lineage>
</organism>
<dbReference type="PANTHER" id="PTHR24567">
    <property type="entry name" value="CRP FAMILY TRANSCRIPTIONAL REGULATORY PROTEIN"/>
    <property type="match status" value="1"/>
</dbReference>
<dbReference type="InterPro" id="IPR050397">
    <property type="entry name" value="Env_Response_Regulators"/>
</dbReference>